<protein>
    <recommendedName>
        <fullName evidence="7">Vacuolar protein-sorting-associated protein 36</fullName>
    </recommendedName>
    <alternativeName>
        <fullName evidence="7">ESCRT-II complex subunit VPS36</fullName>
    </alternativeName>
</protein>
<dbReference type="Pfam" id="PF16988">
    <property type="entry name" value="Vps36-NZF-N"/>
    <property type="match status" value="1"/>
</dbReference>
<dbReference type="SMART" id="SM00547">
    <property type="entry name" value="ZnF_RBZ"/>
    <property type="match status" value="1"/>
</dbReference>
<keyword evidence="2 7" id="KW-0813">Transport</keyword>
<dbReference type="GO" id="GO:0043328">
    <property type="term" value="P:protein transport to vacuole involved in ubiquitin-dependent protein catabolic process via the multivesicular body sorting pathway"/>
    <property type="evidence" value="ECO:0007669"/>
    <property type="project" value="UniProtKB-UniRule"/>
</dbReference>
<dbReference type="FunCoup" id="A0A316VA50">
    <property type="interactions" value="118"/>
</dbReference>
<comment type="similarity">
    <text evidence="1 7">Belongs to the VPS36 family.</text>
</comment>
<evidence type="ECO:0000259" key="9">
    <source>
        <dbReference type="PROSITE" id="PS51495"/>
    </source>
</evidence>
<reference evidence="10 11" key="1">
    <citation type="journal article" date="2018" name="Mol. Biol. Evol.">
        <title>Broad Genomic Sampling Reveals a Smut Pathogenic Ancestry of the Fungal Clade Ustilaginomycotina.</title>
        <authorList>
            <person name="Kijpornyongpan T."/>
            <person name="Mondo S.J."/>
            <person name="Barry K."/>
            <person name="Sandor L."/>
            <person name="Lee J."/>
            <person name="Lipzen A."/>
            <person name="Pangilinan J."/>
            <person name="LaButti K."/>
            <person name="Hainaut M."/>
            <person name="Henrissat B."/>
            <person name="Grigoriev I.V."/>
            <person name="Spatafora J.W."/>
            <person name="Aime M.C."/>
        </authorList>
    </citation>
    <scope>NUCLEOTIDE SEQUENCE [LARGE SCALE GENOMIC DNA]</scope>
    <source>
        <strain evidence="10 11">MCA 3882</strain>
    </source>
</reference>
<sequence length="679" mass="74106">MDRFQPIDASNSSLGAHLYPSEEVYLLTPGVGLYSGPVKSLPHASGTVYLTSHRLFYIDDAEPHKQSCFVKLSIIRETQFFAGFLKSSPKVTIGFKPIQEEERSANATDREQTGEARGSLSVNANGGSSRPSRKSHDSSQNQDWRLNASVVDASADALPTTSWICRVCAFSNTFDPGLNQSATVRCALCGVTSDVKDLKLKTAENATTSANSNPTSTARRGAPTTSVPAPPSDGVSCPVCTFSNHPSMLRCEMCDSPLTTAADIAQATASYGRSTPSLAQATPTRTPSKTPEPPEDKGETYNHVRLSFRKGGDRPFYDTLKTTLKEKRWQRGGEQGPNRTSTVQTNAARRRFAGTQANIDGRSANTVSDDEGRASTPSRRVGIEGIMSAVDLQAREDTSDMQDALRDLEALMTRAKKMVDFAEALNAKLIKQESSSQTVDHRNDEAANMIRSSLVRLGLPTPAITSDMAKDEMEYYTQLAKELASLLYAPRKPLIGKGKVLSSPRSDLEQSQVVALSAKLIQPESDRKEGQGIISLDEIWCIWNRARGVALVSPKDLLAVLPLLGKLTSPTITCKTFPSSGLKVLHTPRFSEANLNFRLCALLQQRQQPEQDSQQQNAATLVESSYASITTLELAQIEACPLHLMNELLSDIEFNLGDIVRDESAGQDYWYLNPFKVMS</sequence>
<feature type="domain" description="GLUE N-terminal" evidence="9">
    <location>
        <begin position="8"/>
        <end position="336"/>
    </location>
</feature>
<comment type="subunit">
    <text evidence="7">Component of the endosomal sorting complex required for transport II (ESCRT-II).</text>
</comment>
<evidence type="ECO:0000256" key="8">
    <source>
        <dbReference type="SAM" id="MobiDB-lite"/>
    </source>
</evidence>
<dbReference type="SUPFAM" id="SSF50729">
    <property type="entry name" value="PH domain-like"/>
    <property type="match status" value="2"/>
</dbReference>
<feature type="region of interest" description="Disordered" evidence="8">
    <location>
        <begin position="205"/>
        <end position="230"/>
    </location>
</feature>
<dbReference type="InterPro" id="IPR031558">
    <property type="entry name" value="Vps36-NZF-N"/>
</dbReference>
<dbReference type="InterPro" id="IPR040608">
    <property type="entry name" value="Snf8/Vps36"/>
</dbReference>
<keyword evidence="5" id="KW-0862">Zinc</keyword>
<keyword evidence="4" id="KW-0863">Zinc-finger</keyword>
<dbReference type="Gene3D" id="1.10.10.10">
    <property type="entry name" value="Winged helix-like DNA-binding domain superfamily/Winged helix DNA-binding domain"/>
    <property type="match status" value="2"/>
</dbReference>
<dbReference type="InParanoid" id="A0A316VA50"/>
<accession>A0A316VA50</accession>
<dbReference type="AlphaFoldDB" id="A0A316VA50"/>
<feature type="region of interest" description="Disordered" evidence="8">
    <location>
        <begin position="326"/>
        <end position="377"/>
    </location>
</feature>
<feature type="compositionally biased region" description="Basic and acidic residues" evidence="8">
    <location>
        <begin position="98"/>
        <end position="114"/>
    </location>
</feature>
<keyword evidence="6 7" id="KW-0653">Protein transport</keyword>
<dbReference type="Proteomes" id="UP000245771">
    <property type="component" value="Unassembled WGS sequence"/>
</dbReference>
<evidence type="ECO:0000256" key="6">
    <source>
        <dbReference type="ARBA" id="ARBA00022927"/>
    </source>
</evidence>
<keyword evidence="7" id="KW-0963">Cytoplasm</keyword>
<feature type="compositionally biased region" description="Low complexity" evidence="8">
    <location>
        <begin position="205"/>
        <end position="218"/>
    </location>
</feature>
<name>A0A316VA50_9BASI</name>
<dbReference type="SUPFAM" id="SSF46785">
    <property type="entry name" value="Winged helix' DNA-binding domain"/>
    <property type="match status" value="1"/>
</dbReference>
<dbReference type="EMBL" id="KZ819604">
    <property type="protein sequence ID" value="PWN34376.1"/>
    <property type="molecule type" value="Genomic_DNA"/>
</dbReference>
<dbReference type="InterPro" id="IPR036390">
    <property type="entry name" value="WH_DNA-bd_sf"/>
</dbReference>
<evidence type="ECO:0000256" key="7">
    <source>
        <dbReference type="RuleBase" id="RU367095"/>
    </source>
</evidence>
<dbReference type="RefSeq" id="XP_025354678.1">
    <property type="nucleotide sequence ID" value="XM_025499296.1"/>
</dbReference>
<keyword evidence="11" id="KW-1185">Reference proteome</keyword>
<gene>
    <name evidence="10" type="ORF">FA14DRAFT_161789</name>
</gene>
<dbReference type="Gene3D" id="2.30.29.30">
    <property type="entry name" value="Pleckstrin-homology domain (PH domain)/Phosphotyrosine-binding domain (PTB)"/>
    <property type="match status" value="1"/>
</dbReference>
<feature type="region of interest" description="Disordered" evidence="8">
    <location>
        <begin position="96"/>
        <end position="142"/>
    </location>
</feature>
<comment type="subcellular location">
    <subcellularLocation>
        <location evidence="7">Cytoplasm</location>
    </subcellularLocation>
    <subcellularLocation>
        <location evidence="7">Endosome</location>
    </subcellularLocation>
</comment>
<dbReference type="GO" id="GO:0008270">
    <property type="term" value="F:zinc ion binding"/>
    <property type="evidence" value="ECO:0007669"/>
    <property type="project" value="UniProtKB-KW"/>
</dbReference>
<dbReference type="Pfam" id="PF11605">
    <property type="entry name" value="Vps36_ESCRT-II"/>
    <property type="match status" value="1"/>
</dbReference>
<keyword evidence="3" id="KW-0479">Metal-binding</keyword>
<dbReference type="Gene3D" id="6.10.140.260">
    <property type="match status" value="1"/>
</dbReference>
<dbReference type="OrthoDB" id="271448at2759"/>
<dbReference type="InterPro" id="IPR021648">
    <property type="entry name" value="GLUE_dom"/>
</dbReference>
<evidence type="ECO:0000256" key="4">
    <source>
        <dbReference type="ARBA" id="ARBA00022771"/>
    </source>
</evidence>
<evidence type="ECO:0000313" key="11">
    <source>
        <dbReference type="Proteomes" id="UP000245771"/>
    </source>
</evidence>
<evidence type="ECO:0000256" key="1">
    <source>
        <dbReference type="ARBA" id="ARBA00009697"/>
    </source>
</evidence>
<dbReference type="InterPro" id="IPR001876">
    <property type="entry name" value="Znf_RanBP2"/>
</dbReference>
<feature type="region of interest" description="Disordered" evidence="8">
    <location>
        <begin position="270"/>
        <end position="300"/>
    </location>
</feature>
<dbReference type="GeneID" id="37021077"/>
<evidence type="ECO:0000256" key="3">
    <source>
        <dbReference type="ARBA" id="ARBA00022723"/>
    </source>
</evidence>
<dbReference type="Pfam" id="PF04157">
    <property type="entry name" value="EAP30"/>
    <property type="match status" value="1"/>
</dbReference>
<evidence type="ECO:0000256" key="5">
    <source>
        <dbReference type="ARBA" id="ARBA00022833"/>
    </source>
</evidence>
<dbReference type="GO" id="GO:0000814">
    <property type="term" value="C:ESCRT II complex"/>
    <property type="evidence" value="ECO:0007669"/>
    <property type="project" value="UniProtKB-UniRule"/>
</dbReference>
<comment type="function">
    <text evidence="7">Component of the ESCRT-II complex (endosomal sorting complex required for transport II), which is required for multivesicular body (MVB) formation and sorting of endosomal cargo proteins into MVBs.</text>
</comment>
<feature type="compositionally biased region" description="Polar residues" evidence="8">
    <location>
        <begin position="337"/>
        <end position="347"/>
    </location>
</feature>
<dbReference type="GO" id="GO:0031902">
    <property type="term" value="C:late endosome membrane"/>
    <property type="evidence" value="ECO:0007669"/>
    <property type="project" value="UniProtKB-UniRule"/>
</dbReference>
<feature type="compositionally biased region" description="Polar residues" evidence="8">
    <location>
        <begin position="270"/>
        <end position="289"/>
    </location>
</feature>
<evidence type="ECO:0000313" key="10">
    <source>
        <dbReference type="EMBL" id="PWN34376.1"/>
    </source>
</evidence>
<dbReference type="PANTHER" id="PTHR13128">
    <property type="entry name" value="VACUOLAR PROTEIN-SORTING-ASSOCIATED PROTEIN 36"/>
    <property type="match status" value="1"/>
</dbReference>
<dbReference type="PANTHER" id="PTHR13128:SF12">
    <property type="entry name" value="VACUOLAR PROTEIN-SORTING-ASSOCIATED PROTEIN 36"/>
    <property type="match status" value="1"/>
</dbReference>
<dbReference type="GO" id="GO:0043130">
    <property type="term" value="F:ubiquitin binding"/>
    <property type="evidence" value="ECO:0007669"/>
    <property type="project" value="UniProtKB-UniRule"/>
</dbReference>
<dbReference type="InterPro" id="IPR037855">
    <property type="entry name" value="Vps36"/>
</dbReference>
<keyword evidence="7" id="KW-0967">Endosome</keyword>
<organism evidence="10 11">
    <name type="scientific">Meira miltonrushii</name>
    <dbReference type="NCBI Taxonomy" id="1280837"/>
    <lineage>
        <taxon>Eukaryota</taxon>
        <taxon>Fungi</taxon>
        <taxon>Dikarya</taxon>
        <taxon>Basidiomycota</taxon>
        <taxon>Ustilaginomycotina</taxon>
        <taxon>Exobasidiomycetes</taxon>
        <taxon>Exobasidiales</taxon>
        <taxon>Brachybasidiaceae</taxon>
        <taxon>Meira</taxon>
    </lineage>
</organism>
<proteinExistence type="inferred from homology"/>
<dbReference type="STRING" id="1280837.A0A316VA50"/>
<dbReference type="InterPro" id="IPR036443">
    <property type="entry name" value="Znf_RanBP2_sf"/>
</dbReference>
<dbReference type="Gene3D" id="2.30.30.380">
    <property type="entry name" value="Zn-finger domain of Sec23/24"/>
    <property type="match status" value="2"/>
</dbReference>
<dbReference type="PROSITE" id="PS51495">
    <property type="entry name" value="GLUE"/>
    <property type="match status" value="1"/>
</dbReference>
<dbReference type="GO" id="GO:0032266">
    <property type="term" value="F:phosphatidylinositol-3-phosphate binding"/>
    <property type="evidence" value="ECO:0007669"/>
    <property type="project" value="UniProtKB-UniRule"/>
</dbReference>
<evidence type="ECO:0000256" key="2">
    <source>
        <dbReference type="ARBA" id="ARBA00022448"/>
    </source>
</evidence>
<dbReference type="InterPro" id="IPR036388">
    <property type="entry name" value="WH-like_DNA-bd_sf"/>
</dbReference>
<dbReference type="InterPro" id="IPR011993">
    <property type="entry name" value="PH-like_dom_sf"/>
</dbReference>
<dbReference type="SUPFAM" id="SSF90209">
    <property type="entry name" value="Ran binding protein zinc finger-like"/>
    <property type="match status" value="1"/>
</dbReference>
<feature type="compositionally biased region" description="Polar residues" evidence="8">
    <location>
        <begin position="355"/>
        <end position="367"/>
    </location>
</feature>